<comment type="caution">
    <text evidence="1">The sequence shown here is derived from an EMBL/GenBank/DDBJ whole genome shotgun (WGS) entry which is preliminary data.</text>
</comment>
<dbReference type="Proteomes" id="UP000037953">
    <property type="component" value="Unassembled WGS sequence"/>
</dbReference>
<organism evidence="1 2">
    <name type="scientific">Chryseobacterium indologenes</name>
    <name type="common">Flavobacterium indologenes</name>
    <dbReference type="NCBI Taxonomy" id="253"/>
    <lineage>
        <taxon>Bacteria</taxon>
        <taxon>Pseudomonadati</taxon>
        <taxon>Bacteroidota</taxon>
        <taxon>Flavobacteriia</taxon>
        <taxon>Flavobacteriales</taxon>
        <taxon>Weeksellaceae</taxon>
        <taxon>Chryseobacterium group</taxon>
        <taxon>Chryseobacterium</taxon>
    </lineage>
</organism>
<sequence>MENNNFEFSLTLNGSIPGTSFKKIEELIVPHFKNIEKINFHDDGYGNVTVENKYWEIYICLSNMLIEDVEEDYLLSMAYKGSFEEGEKELKEFAAYLYEKGFIYSLEYEDINDHEYLIQHPQWKTFFEERRKYYK</sequence>
<gene>
    <name evidence="1" type="ORF">AOB46_02145</name>
</gene>
<dbReference type="PATRIC" id="fig|253.9.peg.452"/>
<accession>A0A0N0ZZX1</accession>
<evidence type="ECO:0000313" key="2">
    <source>
        <dbReference type="Proteomes" id="UP000037953"/>
    </source>
</evidence>
<protein>
    <submittedName>
        <fullName evidence="1">Uncharacterized protein</fullName>
    </submittedName>
</protein>
<dbReference type="AlphaFoldDB" id="A0A0N0ZZX1"/>
<reference evidence="1 2" key="1">
    <citation type="journal article" date="2015" name="Genom Data">
        <title>Draft genome sequence of a multidrug-resistant Chryseobacterium indologenes isolate from Malaysia.</title>
        <authorList>
            <person name="Yu C.Y."/>
            <person name="Ang G.Y."/>
            <person name="Cheng H.J."/>
            <person name="Cheong Y.M."/>
            <person name="Yin W.F."/>
            <person name="Chan K.G."/>
        </authorList>
    </citation>
    <scope>NUCLEOTIDE SEQUENCE [LARGE SCALE GENOMIC DNA]</scope>
    <source>
        <strain evidence="1 2">CI_885</strain>
    </source>
</reference>
<dbReference type="EMBL" id="LJOD01000001">
    <property type="protein sequence ID" value="KPE52819.1"/>
    <property type="molecule type" value="Genomic_DNA"/>
</dbReference>
<dbReference type="OrthoDB" id="9910297at2"/>
<proteinExistence type="predicted"/>
<dbReference type="RefSeq" id="WP_062696385.1">
    <property type="nucleotide sequence ID" value="NZ_LJOD01000001.1"/>
</dbReference>
<evidence type="ECO:0000313" key="1">
    <source>
        <dbReference type="EMBL" id="KPE52819.1"/>
    </source>
</evidence>
<reference evidence="2" key="2">
    <citation type="submission" date="2015-09" db="EMBL/GenBank/DDBJ databases">
        <title>Draft genome sequence of a multidrug-resistant Chryseobacterium indologenes isolate from Malaysia.</title>
        <authorList>
            <person name="Yu C.Y."/>
            <person name="Ang G.Y."/>
            <person name="Chan K.-G."/>
        </authorList>
    </citation>
    <scope>NUCLEOTIDE SEQUENCE [LARGE SCALE GENOMIC DNA]</scope>
    <source>
        <strain evidence="2">CI_885</strain>
    </source>
</reference>
<name>A0A0N0ZZX1_CHRID</name>